<evidence type="ECO:0000313" key="4">
    <source>
        <dbReference type="Proteomes" id="UP001207605"/>
    </source>
</evidence>
<dbReference type="Pfam" id="PF03808">
    <property type="entry name" value="Glyco_tran_WecG"/>
    <property type="match status" value="1"/>
</dbReference>
<dbReference type="InterPro" id="IPR004629">
    <property type="entry name" value="WecG_TagA_CpsF"/>
</dbReference>
<gene>
    <name evidence="3" type="ORF">OCV65_10455</name>
</gene>
<dbReference type="EC" id="2.4.1.-" evidence="3"/>
<evidence type="ECO:0000256" key="2">
    <source>
        <dbReference type="ARBA" id="ARBA00022679"/>
    </source>
</evidence>
<dbReference type="GO" id="GO:0016757">
    <property type="term" value="F:glycosyltransferase activity"/>
    <property type="evidence" value="ECO:0007669"/>
    <property type="project" value="UniProtKB-KW"/>
</dbReference>
<proteinExistence type="predicted"/>
<dbReference type="PANTHER" id="PTHR34136">
    <property type="match status" value="1"/>
</dbReference>
<sequence length="224" mass="25443">MREMINVLDVNIEHCSAKQALKAAVEYMDTPATSVIDLVTIEALMYARDDYSYREAIEQSDLVLPGQKDILEAAGITDSRSMREIESQTFLRLWLKYLHRNHCRVYLLVETDEEVDELTGCLTEEYRGIAIVGAAKVAPGTEADDMLVNAINGGEADCVIAILTPPVQEQFIARNRSQINTRVWLGAGKLMEFAYRQKSGKGKVMTFLDRMLFRREIEKNKKEF</sequence>
<evidence type="ECO:0000256" key="1">
    <source>
        <dbReference type="ARBA" id="ARBA00022676"/>
    </source>
</evidence>
<protein>
    <submittedName>
        <fullName evidence="3">WecB/TagA/CpsF family glycosyltransferase</fullName>
        <ecNumber evidence="3">2.4.1.-</ecNumber>
    </submittedName>
</protein>
<accession>A0ABT2S7T0</accession>
<reference evidence="3 4" key="1">
    <citation type="journal article" date="2021" name="ISME Commun">
        <title>Automated analysis of genomic sequences facilitates high-throughput and comprehensive description of bacteria.</title>
        <authorList>
            <person name="Hitch T.C.A."/>
        </authorList>
    </citation>
    <scope>NUCLEOTIDE SEQUENCE [LARGE SCALE GENOMIC DNA]</scope>
    <source>
        <strain evidence="3 4">Sanger_02</strain>
    </source>
</reference>
<evidence type="ECO:0000313" key="3">
    <source>
        <dbReference type="EMBL" id="MCU6700649.1"/>
    </source>
</evidence>
<dbReference type="EMBL" id="JAOQJV010000015">
    <property type="protein sequence ID" value="MCU6700649.1"/>
    <property type="molecule type" value="Genomic_DNA"/>
</dbReference>
<organism evidence="3 4">
    <name type="scientific">Dorea ammoniilytica</name>
    <dbReference type="NCBI Taxonomy" id="2981788"/>
    <lineage>
        <taxon>Bacteria</taxon>
        <taxon>Bacillati</taxon>
        <taxon>Bacillota</taxon>
        <taxon>Clostridia</taxon>
        <taxon>Lachnospirales</taxon>
        <taxon>Lachnospiraceae</taxon>
        <taxon>Dorea</taxon>
    </lineage>
</organism>
<name>A0ABT2S7T0_9FIRM</name>
<dbReference type="PANTHER" id="PTHR34136:SF1">
    <property type="entry name" value="UDP-N-ACETYL-D-MANNOSAMINURONIC ACID TRANSFERASE"/>
    <property type="match status" value="1"/>
</dbReference>
<dbReference type="RefSeq" id="WP_262581997.1">
    <property type="nucleotide sequence ID" value="NZ_JAOQJV010000015.1"/>
</dbReference>
<keyword evidence="1 3" id="KW-0328">Glycosyltransferase</keyword>
<dbReference type="Proteomes" id="UP001207605">
    <property type="component" value="Unassembled WGS sequence"/>
</dbReference>
<comment type="caution">
    <text evidence="3">The sequence shown here is derived from an EMBL/GenBank/DDBJ whole genome shotgun (WGS) entry which is preliminary data.</text>
</comment>
<keyword evidence="2 3" id="KW-0808">Transferase</keyword>
<keyword evidence="4" id="KW-1185">Reference proteome</keyword>